<feature type="domain" description="Histone-binding protein RBBP4-like N-terminal" evidence="8">
    <location>
        <begin position="43"/>
        <end position="111"/>
    </location>
</feature>
<dbReference type="InterPro" id="IPR015943">
    <property type="entry name" value="WD40/YVTN_repeat-like_dom_sf"/>
</dbReference>
<evidence type="ECO:0000256" key="2">
    <source>
        <dbReference type="ARBA" id="ARBA00022574"/>
    </source>
</evidence>
<dbReference type="InterPro" id="IPR022052">
    <property type="entry name" value="Histone-bd_RBBP4-like_N"/>
</dbReference>
<name>A0A915K635_ROMCU</name>
<evidence type="ECO:0000313" key="10">
    <source>
        <dbReference type="WBParaSite" id="nRc.2.0.1.t33798-RA"/>
    </source>
</evidence>
<dbReference type="Gene3D" id="2.130.10.10">
    <property type="entry name" value="YVTN repeat-like/Quinoprotein amine dehydrogenase"/>
    <property type="match status" value="1"/>
</dbReference>
<evidence type="ECO:0000256" key="3">
    <source>
        <dbReference type="ARBA" id="ARBA00022737"/>
    </source>
</evidence>
<feature type="compositionally biased region" description="Acidic residues" evidence="7">
    <location>
        <begin position="122"/>
        <end position="139"/>
    </location>
</feature>
<evidence type="ECO:0000256" key="1">
    <source>
        <dbReference type="ARBA" id="ARBA00004123"/>
    </source>
</evidence>
<dbReference type="Pfam" id="PF12265">
    <property type="entry name" value="CAF1C_H4-bd"/>
    <property type="match status" value="1"/>
</dbReference>
<dbReference type="WBParaSite" id="nRc.2.0.1.t33798-RA">
    <property type="protein sequence ID" value="nRc.2.0.1.t33798-RA"/>
    <property type="gene ID" value="nRc.2.0.1.g33798"/>
</dbReference>
<dbReference type="PROSITE" id="PS50082">
    <property type="entry name" value="WD_REPEATS_2"/>
    <property type="match status" value="3"/>
</dbReference>
<reference evidence="10" key="1">
    <citation type="submission" date="2022-11" db="UniProtKB">
        <authorList>
            <consortium name="WormBaseParasite"/>
        </authorList>
    </citation>
    <scope>IDENTIFICATION</scope>
</reference>
<comment type="subcellular location">
    <subcellularLocation>
        <location evidence="1">Nucleus</location>
    </subcellularLocation>
</comment>
<feature type="compositionally biased region" description="Basic residues" evidence="7">
    <location>
        <begin position="1"/>
        <end position="20"/>
    </location>
</feature>
<dbReference type="PRINTS" id="PR00320">
    <property type="entry name" value="GPROTEINBRPT"/>
</dbReference>
<dbReference type="OMA" id="RHWKPNA"/>
<evidence type="ECO:0000259" key="8">
    <source>
        <dbReference type="Pfam" id="PF12265"/>
    </source>
</evidence>
<feature type="repeat" description="WD" evidence="6">
    <location>
        <begin position="312"/>
        <end position="346"/>
    </location>
</feature>
<dbReference type="InterPro" id="IPR051972">
    <property type="entry name" value="Glutamate-rich_WD_repeat"/>
</dbReference>
<dbReference type="GO" id="GO:0042254">
    <property type="term" value="P:ribosome biogenesis"/>
    <property type="evidence" value="ECO:0007669"/>
    <property type="project" value="TreeGrafter"/>
</dbReference>
<feature type="region of interest" description="Disordered" evidence="7">
    <location>
        <begin position="397"/>
        <end position="418"/>
    </location>
</feature>
<feature type="region of interest" description="Disordered" evidence="7">
    <location>
        <begin position="114"/>
        <end position="141"/>
    </location>
</feature>
<evidence type="ECO:0000256" key="4">
    <source>
        <dbReference type="ARBA" id="ARBA00023242"/>
    </source>
</evidence>
<evidence type="ECO:0000313" key="9">
    <source>
        <dbReference type="Proteomes" id="UP000887565"/>
    </source>
</evidence>
<dbReference type="Proteomes" id="UP000887565">
    <property type="component" value="Unplaced"/>
</dbReference>
<dbReference type="PROSITE" id="PS00678">
    <property type="entry name" value="WD_REPEATS_1"/>
    <property type="match status" value="1"/>
</dbReference>
<evidence type="ECO:0000256" key="5">
    <source>
        <dbReference type="ARBA" id="ARBA00040876"/>
    </source>
</evidence>
<dbReference type="SUPFAM" id="SSF50978">
    <property type="entry name" value="WD40 repeat-like"/>
    <property type="match status" value="1"/>
</dbReference>
<keyword evidence="3" id="KW-0677">Repeat</keyword>
<feature type="repeat" description="WD" evidence="6">
    <location>
        <begin position="265"/>
        <end position="298"/>
    </location>
</feature>
<keyword evidence="9" id="KW-1185">Reference proteome</keyword>
<dbReference type="PROSITE" id="PS50294">
    <property type="entry name" value="WD_REPEATS_REGION"/>
    <property type="match status" value="3"/>
</dbReference>
<feature type="region of interest" description="Disordered" evidence="7">
    <location>
        <begin position="1"/>
        <end position="36"/>
    </location>
</feature>
<feature type="compositionally biased region" description="Basic and acidic residues" evidence="7">
    <location>
        <begin position="401"/>
        <end position="417"/>
    </location>
</feature>
<dbReference type="PANTHER" id="PTHR45903">
    <property type="entry name" value="GLUTAMATE-RICH WD REPEAT-CONTAINING PROTEIN 1"/>
    <property type="match status" value="1"/>
</dbReference>
<dbReference type="SMART" id="SM00320">
    <property type="entry name" value="WD40"/>
    <property type="match status" value="4"/>
</dbReference>
<keyword evidence="4" id="KW-0539">Nucleus</keyword>
<evidence type="ECO:0000256" key="7">
    <source>
        <dbReference type="SAM" id="MobiDB-lite"/>
    </source>
</evidence>
<dbReference type="InterPro" id="IPR001680">
    <property type="entry name" value="WD40_rpt"/>
</dbReference>
<dbReference type="InterPro" id="IPR020472">
    <property type="entry name" value="WD40_PAC1"/>
</dbReference>
<proteinExistence type="predicted"/>
<feature type="repeat" description="WD" evidence="6">
    <location>
        <begin position="357"/>
        <end position="391"/>
    </location>
</feature>
<keyword evidence="2 6" id="KW-0853">WD repeat</keyword>
<dbReference type="InterPro" id="IPR036322">
    <property type="entry name" value="WD40_repeat_dom_sf"/>
</dbReference>
<dbReference type="GO" id="GO:0005730">
    <property type="term" value="C:nucleolus"/>
    <property type="evidence" value="ECO:0007669"/>
    <property type="project" value="TreeGrafter"/>
</dbReference>
<dbReference type="AlphaFoldDB" id="A0A915K635"/>
<dbReference type="PANTHER" id="PTHR45903:SF1">
    <property type="entry name" value="GLUTAMATE-RICH WD REPEAT-CONTAINING PROTEIN 1"/>
    <property type="match status" value="1"/>
</dbReference>
<evidence type="ECO:0000256" key="6">
    <source>
        <dbReference type="PROSITE-ProRule" id="PRU00221"/>
    </source>
</evidence>
<protein>
    <recommendedName>
        <fullName evidence="5">Glutamate-rich WD repeat-containing protein 1</fullName>
    </recommendedName>
</protein>
<dbReference type="Pfam" id="PF00400">
    <property type="entry name" value="WD40"/>
    <property type="match status" value="3"/>
</dbReference>
<sequence length="462" mass="52163">MEKAKKAIGRKMKTAKKPPKTKSDGEKPKKVYIPGRSRDLKKDEELICDESAYTMLHSFDTVSPCLSFDPLPDKMGEKRDSYPAFCYLVTGTQAEKIRDNKIMVMKLTNLHKNKTKEKEKKDDDDEEESESSDSEDEEGEKPVLFSAAINHHGGINRIRSTQINETPICAVWNDQSKVQIWKIDTLLSMVDNLEEKIKNESDTRTDVSLSDEKPLFSFSGHPCEGYALDWSPMSLGKLLSGDNRKNIHLWTMTEGGQWTVDQRPFNAHLSSVEDIQWSPNEDNVFASCSSDKTMRLWDSRVPPHQACICTVENAHDGDVNVISWNPVDPLLVSGGDDCALKIWDLKFIQNGHPVANFKHHTKAITSVHWYKHDSTVFAAAGADNQVTIWDLAVEPDDEMEVEQKESEPSSSEKDSGEKVPPQLMFLHAGQEEIKEVRWHPQLCGTAISTALDGFNVFRPVNF</sequence>
<organism evidence="9 10">
    <name type="scientific">Romanomermis culicivorax</name>
    <name type="common">Nematode worm</name>
    <dbReference type="NCBI Taxonomy" id="13658"/>
    <lineage>
        <taxon>Eukaryota</taxon>
        <taxon>Metazoa</taxon>
        <taxon>Ecdysozoa</taxon>
        <taxon>Nematoda</taxon>
        <taxon>Enoplea</taxon>
        <taxon>Dorylaimia</taxon>
        <taxon>Mermithida</taxon>
        <taxon>Mermithoidea</taxon>
        <taxon>Mermithidae</taxon>
        <taxon>Romanomermis</taxon>
    </lineage>
</organism>
<dbReference type="InterPro" id="IPR019775">
    <property type="entry name" value="WD40_repeat_CS"/>
</dbReference>
<accession>A0A915K635</accession>